<dbReference type="SUPFAM" id="SSF52402">
    <property type="entry name" value="Adenine nucleotide alpha hydrolases-like"/>
    <property type="match status" value="2"/>
</dbReference>
<comment type="caution">
    <text evidence="3">The sequence shown here is derived from an EMBL/GenBank/DDBJ whole genome shotgun (WGS) entry which is preliminary data.</text>
</comment>
<evidence type="ECO:0000256" key="1">
    <source>
        <dbReference type="ARBA" id="ARBA00008791"/>
    </source>
</evidence>
<evidence type="ECO:0000259" key="2">
    <source>
        <dbReference type="Pfam" id="PF00582"/>
    </source>
</evidence>
<dbReference type="EMBL" id="CAJNBJ010000002">
    <property type="protein sequence ID" value="CAE6724245.1"/>
    <property type="molecule type" value="Genomic_DNA"/>
</dbReference>
<dbReference type="Proteomes" id="UP000675880">
    <property type="component" value="Unassembled WGS sequence"/>
</dbReference>
<dbReference type="PRINTS" id="PR01438">
    <property type="entry name" value="UNVRSLSTRESS"/>
</dbReference>
<dbReference type="RefSeq" id="WP_213041408.1">
    <property type="nucleotide sequence ID" value="NZ_CAJNBJ010000002.1"/>
</dbReference>
<name>A0ABM8QZC1_9BACT</name>
<reference evidence="3 4" key="1">
    <citation type="submission" date="2021-02" db="EMBL/GenBank/DDBJ databases">
        <authorList>
            <person name="Han P."/>
        </authorList>
    </citation>
    <scope>NUCLEOTIDE SEQUENCE [LARGE SCALE GENOMIC DNA]</scope>
    <source>
        <strain evidence="3">Candidatus Nitrospira sp. ZN2</strain>
    </source>
</reference>
<evidence type="ECO:0000313" key="4">
    <source>
        <dbReference type="Proteomes" id="UP000675880"/>
    </source>
</evidence>
<dbReference type="PANTHER" id="PTHR31964">
    <property type="entry name" value="ADENINE NUCLEOTIDE ALPHA HYDROLASES-LIKE SUPERFAMILY PROTEIN"/>
    <property type="match status" value="1"/>
</dbReference>
<dbReference type="Pfam" id="PF00582">
    <property type="entry name" value="Usp"/>
    <property type="match status" value="2"/>
</dbReference>
<feature type="domain" description="UspA" evidence="2">
    <location>
        <begin position="2"/>
        <end position="140"/>
    </location>
</feature>
<evidence type="ECO:0000313" key="3">
    <source>
        <dbReference type="EMBL" id="CAE6724245.1"/>
    </source>
</evidence>
<dbReference type="Gene3D" id="3.40.50.620">
    <property type="entry name" value="HUPs"/>
    <property type="match status" value="2"/>
</dbReference>
<proteinExistence type="inferred from homology"/>
<accession>A0ABM8QZC1</accession>
<gene>
    <name evidence="3" type="ORF">NSPZN2_100018</name>
</gene>
<keyword evidence="4" id="KW-1185">Reference proteome</keyword>
<dbReference type="CDD" id="cd00293">
    <property type="entry name" value="USP-like"/>
    <property type="match status" value="2"/>
</dbReference>
<comment type="similarity">
    <text evidence="1">Belongs to the universal stress protein A family.</text>
</comment>
<dbReference type="InterPro" id="IPR014729">
    <property type="entry name" value="Rossmann-like_a/b/a_fold"/>
</dbReference>
<sequence>MKTLLAVDGSDHSYEGVRALKYLRRADDLTLLHVVDAPKPAYPMMMPEVAQELYAQLERSMKEDGEQLLTRVQSLLPLHSGPVTKLLEVGSPAEQIVAAAESRHVDLIVMGARGLGPVKERLFGSVSHRVLSMAPCAKLILQGSLRSLKEVLLPLQGTSDAEAAVRFLAKQPFHEPVNVNLLTVLPPTRPPWPVDNRAAEQLEAQALGHARDFVEEVAAKLRALGYTTRATSLLGVPLTMILHEAERLRVDLILVGSRARQGITRFVLGSVSHAVLHRAPCQVLVFE</sequence>
<feature type="domain" description="UspA" evidence="2">
    <location>
        <begin position="149"/>
        <end position="286"/>
    </location>
</feature>
<protein>
    <recommendedName>
        <fullName evidence="2">UspA domain-containing protein</fullName>
    </recommendedName>
</protein>
<dbReference type="PANTHER" id="PTHR31964:SF113">
    <property type="entry name" value="USPA DOMAIN-CONTAINING PROTEIN"/>
    <property type="match status" value="1"/>
</dbReference>
<dbReference type="InterPro" id="IPR006016">
    <property type="entry name" value="UspA"/>
</dbReference>
<dbReference type="InterPro" id="IPR006015">
    <property type="entry name" value="Universal_stress_UspA"/>
</dbReference>
<organism evidence="3 4">
    <name type="scientific">Nitrospira defluvii</name>
    <dbReference type="NCBI Taxonomy" id="330214"/>
    <lineage>
        <taxon>Bacteria</taxon>
        <taxon>Pseudomonadati</taxon>
        <taxon>Nitrospirota</taxon>
        <taxon>Nitrospiria</taxon>
        <taxon>Nitrospirales</taxon>
        <taxon>Nitrospiraceae</taxon>
        <taxon>Nitrospira</taxon>
    </lineage>
</organism>